<evidence type="ECO:0000256" key="1">
    <source>
        <dbReference type="SAM" id="MobiDB-lite"/>
    </source>
</evidence>
<name>A0A368GB25_ANCCA</name>
<dbReference type="Proteomes" id="UP000252519">
    <property type="component" value="Unassembled WGS sequence"/>
</dbReference>
<comment type="caution">
    <text evidence="2">The sequence shown here is derived from an EMBL/GenBank/DDBJ whole genome shotgun (WGS) entry which is preliminary data.</text>
</comment>
<evidence type="ECO:0000313" key="3">
    <source>
        <dbReference type="Proteomes" id="UP000252519"/>
    </source>
</evidence>
<protein>
    <submittedName>
        <fullName evidence="2">Uncharacterized protein</fullName>
    </submittedName>
</protein>
<organism evidence="2 3">
    <name type="scientific">Ancylostoma caninum</name>
    <name type="common">Dog hookworm</name>
    <dbReference type="NCBI Taxonomy" id="29170"/>
    <lineage>
        <taxon>Eukaryota</taxon>
        <taxon>Metazoa</taxon>
        <taxon>Ecdysozoa</taxon>
        <taxon>Nematoda</taxon>
        <taxon>Chromadorea</taxon>
        <taxon>Rhabditida</taxon>
        <taxon>Rhabditina</taxon>
        <taxon>Rhabditomorpha</taxon>
        <taxon>Strongyloidea</taxon>
        <taxon>Ancylostomatidae</taxon>
        <taxon>Ancylostomatinae</taxon>
        <taxon>Ancylostoma</taxon>
    </lineage>
</organism>
<feature type="region of interest" description="Disordered" evidence="1">
    <location>
        <begin position="164"/>
        <end position="209"/>
    </location>
</feature>
<gene>
    <name evidence="2" type="ORF">ANCCAN_13592</name>
</gene>
<reference evidence="2 3" key="1">
    <citation type="submission" date="2014-10" db="EMBL/GenBank/DDBJ databases">
        <title>Draft genome of the hookworm Ancylostoma caninum.</title>
        <authorList>
            <person name="Mitreva M."/>
        </authorList>
    </citation>
    <scope>NUCLEOTIDE SEQUENCE [LARGE SCALE GENOMIC DNA]</scope>
    <source>
        <strain evidence="2 3">Baltimore</strain>
    </source>
</reference>
<dbReference type="EMBL" id="JOJR01000283">
    <property type="protein sequence ID" value="RCN40479.1"/>
    <property type="molecule type" value="Genomic_DNA"/>
</dbReference>
<evidence type="ECO:0000313" key="2">
    <source>
        <dbReference type="EMBL" id="RCN40479.1"/>
    </source>
</evidence>
<keyword evidence="3" id="KW-1185">Reference proteome</keyword>
<dbReference type="OrthoDB" id="5850230at2759"/>
<dbReference type="AlphaFoldDB" id="A0A368GB25"/>
<sequence length="209" mass="22750">MGTTLCGNIAVDLCPSIPIGIVFNELYAQYISRTCATLFRKADGFMRHVMRCDSSRAVDTDSESDKRSQLTPAAKVTVVPKVTRVPLKKPVANGVMSAPTSTASAISQELKKVQVVRRVGRPPNSEKAKLAQLPVKNEFTEPTPTPPVVVVASDIEPKITPAPRAQKRAYKAPKATTPQKILKTENNADNSKNAFNQFSKPMTVDDKQC</sequence>
<accession>A0A368GB25</accession>
<proteinExistence type="predicted"/>
<feature type="compositionally biased region" description="Polar residues" evidence="1">
    <location>
        <begin position="176"/>
        <end position="200"/>
    </location>
</feature>